<accession>A0A401Z5M3</accession>
<evidence type="ECO:0000313" key="3">
    <source>
        <dbReference type="EMBL" id="GCE02145.1"/>
    </source>
</evidence>
<keyword evidence="5" id="KW-1185">Reference proteome</keyword>
<feature type="region of interest" description="Disordered" evidence="1">
    <location>
        <begin position="1"/>
        <end position="202"/>
    </location>
</feature>
<feature type="compositionally biased region" description="Pro residues" evidence="1">
    <location>
        <begin position="120"/>
        <end position="142"/>
    </location>
</feature>
<dbReference type="EMBL" id="BIFH01000058">
    <property type="protein sequence ID" value="GCE02145.1"/>
    <property type="molecule type" value="Genomic_DNA"/>
</dbReference>
<organism evidence="3 5">
    <name type="scientific">Embleya hyalina</name>
    <dbReference type="NCBI Taxonomy" id="516124"/>
    <lineage>
        <taxon>Bacteria</taxon>
        <taxon>Bacillati</taxon>
        <taxon>Actinomycetota</taxon>
        <taxon>Actinomycetes</taxon>
        <taxon>Kitasatosporales</taxon>
        <taxon>Streptomycetaceae</taxon>
        <taxon>Embleya</taxon>
    </lineage>
</organism>
<feature type="compositionally biased region" description="Basic and acidic residues" evidence="1">
    <location>
        <begin position="1"/>
        <end position="12"/>
    </location>
</feature>
<feature type="compositionally biased region" description="Pro residues" evidence="1">
    <location>
        <begin position="69"/>
        <end position="83"/>
    </location>
</feature>
<gene>
    <name evidence="3" type="ORF">EHYA_09922</name>
    <name evidence="4" type="ORF">EHYA_10448</name>
</gene>
<name>A0A401Z5M3_9ACTN</name>
<dbReference type="EMBL" id="BIFH01000078">
    <property type="protein sequence ID" value="GCE02666.1"/>
    <property type="molecule type" value="Genomic_DNA"/>
</dbReference>
<keyword evidence="2" id="KW-0812">Transmembrane</keyword>
<evidence type="ECO:0000313" key="5">
    <source>
        <dbReference type="Proteomes" id="UP000286931"/>
    </source>
</evidence>
<feature type="transmembrane region" description="Helical" evidence="2">
    <location>
        <begin position="210"/>
        <end position="229"/>
    </location>
</feature>
<protein>
    <submittedName>
        <fullName evidence="3">Uncharacterized protein</fullName>
    </submittedName>
</protein>
<feature type="compositionally biased region" description="Polar residues" evidence="1">
    <location>
        <begin position="246"/>
        <end position="256"/>
    </location>
</feature>
<dbReference type="Proteomes" id="UP000286931">
    <property type="component" value="Unassembled WGS sequence"/>
</dbReference>
<dbReference type="AlphaFoldDB" id="A0A401Z5M3"/>
<evidence type="ECO:0000256" key="2">
    <source>
        <dbReference type="SAM" id="Phobius"/>
    </source>
</evidence>
<reference evidence="3 5" key="1">
    <citation type="submission" date="2018-12" db="EMBL/GenBank/DDBJ databases">
        <title>Draft genome sequence of Embleya hyalina NBRC 13850T.</title>
        <authorList>
            <person name="Komaki H."/>
            <person name="Hosoyama A."/>
            <person name="Kimura A."/>
            <person name="Ichikawa N."/>
            <person name="Tamura T."/>
        </authorList>
    </citation>
    <scope>NUCLEOTIDE SEQUENCE [LARGE SCALE GENOMIC DNA]</scope>
    <source>
        <strain evidence="3 5">NBRC 13850</strain>
    </source>
</reference>
<feature type="compositionally biased region" description="Pro residues" evidence="1">
    <location>
        <begin position="191"/>
        <end position="202"/>
    </location>
</feature>
<comment type="caution">
    <text evidence="3">The sequence shown here is derived from an EMBL/GenBank/DDBJ whole genome shotgun (WGS) entry which is preliminary data.</text>
</comment>
<evidence type="ECO:0000313" key="4">
    <source>
        <dbReference type="EMBL" id="GCE02666.1"/>
    </source>
</evidence>
<feature type="compositionally biased region" description="Low complexity" evidence="1">
    <location>
        <begin position="173"/>
        <end position="184"/>
    </location>
</feature>
<keyword evidence="2" id="KW-1133">Transmembrane helix</keyword>
<evidence type="ECO:0000256" key="1">
    <source>
        <dbReference type="SAM" id="MobiDB-lite"/>
    </source>
</evidence>
<feature type="region of interest" description="Disordered" evidence="1">
    <location>
        <begin position="237"/>
        <end position="293"/>
    </location>
</feature>
<keyword evidence="2" id="KW-0472">Membrane</keyword>
<sequence length="435" mass="44366">MVMSDQHQHDDAPGEPAAGGERFETVWDRTANGGVGGWVRRRITAGPTAVNPGAPPRPHHEPTAHLPAATPPARPGTPPPAPPDEQDTVDNPAAARGMPAGPPPPGWPVSTPPLVSTPPRVSPEPPAVPPPPLPRPPVPPNSSAPTADWYRQEPGAAHTPVHGVPGGHADHGVPPARDVPAAPDWYRGATPPAPGPLSPTPPGPSFERTLLFIVAAVVLVAAVGTLFALKPWAEDDKAPAAHGSPSVGSTAGSPSPSGEAAGAQPGAPSTPPPARQSTITTPPPASPTPDARTQAAALDTLLSRSGSSRQSVIDAVNNVGSCSSLAASRSALLDAAAQRDQLVTQLDSMRFDEAPELQAAAPTLRTAWTASARADRSFAAWAQSAADSGCPGTRALYDEGATISSEASTAKKSFVTTWNAVASRYGLTSRSELDL</sequence>
<proteinExistence type="predicted"/>
<feature type="compositionally biased region" description="Pro residues" evidence="1">
    <location>
        <begin position="100"/>
        <end position="111"/>
    </location>
</feature>